<dbReference type="RefSeq" id="WP_169457080.1">
    <property type="nucleotide sequence ID" value="NZ_CP051774.1"/>
</dbReference>
<dbReference type="PANTHER" id="PTHR33321:SF12">
    <property type="entry name" value="PLANT BASIC SECRETORY PROTEIN (BSP) FAMILY PROTEIN"/>
    <property type="match status" value="1"/>
</dbReference>
<feature type="chain" id="PRO_5032472747" description="Secretory protein" evidence="1">
    <location>
        <begin position="25"/>
        <end position="456"/>
    </location>
</feature>
<dbReference type="PANTHER" id="PTHR33321">
    <property type="match status" value="1"/>
</dbReference>
<dbReference type="KEGG" id="luo:HHL09_23355"/>
<feature type="signal peptide" evidence="1">
    <location>
        <begin position="1"/>
        <end position="24"/>
    </location>
</feature>
<proteinExistence type="predicted"/>
<evidence type="ECO:0000313" key="3">
    <source>
        <dbReference type="Proteomes" id="UP000501812"/>
    </source>
</evidence>
<accession>A0A858RRM5</accession>
<keyword evidence="3" id="KW-1185">Reference proteome</keyword>
<protein>
    <recommendedName>
        <fullName evidence="4">Secretory protein</fullName>
    </recommendedName>
</protein>
<dbReference type="EMBL" id="CP051774">
    <property type="protein sequence ID" value="QJE98593.1"/>
    <property type="molecule type" value="Genomic_DNA"/>
</dbReference>
<dbReference type="Pfam" id="PF04450">
    <property type="entry name" value="BSP"/>
    <property type="match status" value="1"/>
</dbReference>
<gene>
    <name evidence="2" type="ORF">HHL09_23355</name>
</gene>
<reference evidence="2 3" key="1">
    <citation type="submission" date="2020-04" db="EMBL/GenBank/DDBJ databases">
        <title>Luteolibacter sp. G-1-1-1 isolated from soil.</title>
        <authorList>
            <person name="Dahal R.H."/>
        </authorList>
    </citation>
    <scope>NUCLEOTIDE SEQUENCE [LARGE SCALE GENOMIC DNA]</scope>
    <source>
        <strain evidence="2 3">G-1-1-1</strain>
    </source>
</reference>
<sequence>MHSSSIRTLLLAAAVLTAVPALQAAAVVSKGHGEADQGFKLDPVPPPAINDAATKATFTIIEGTKDGASADPSVLVDGKVPTTEDQPRANFFFSNGSEGGRLGMDLGSVVSVKSVATYSWHNGNRGPQVYKLWGASGSARNFNALPKRGTDPKTCGWEPIAAVDTRQGGKNGGQHAAEISNKGGRSLGGYRYLLFDVERPSKDDGLGNTFFSEIDVIDARGSAVERLTAPEKIIKTYKSKDKKYTYVVNSTKAPELTDWCEKELIPVVEKWYPKLVELLPSKGYRAPDQVSFEFKTDMGGTPAYAVGNKISLNAQWYPDQLKGEAKGCAIHEMGHVVQNYWRAGETNRNPKETPGWVTEGICDYIRWFLYEPESKGAGLGEDQADRVKYDNSYRISGNFLDWVVTEKDEALLQKLNAVAREGDYEEKLWKEWTGKDLEELNTEWKEAIRKGKRVQK</sequence>
<organism evidence="2 3">
    <name type="scientific">Luteolibacter luteus</name>
    <dbReference type="NCBI Taxonomy" id="2728835"/>
    <lineage>
        <taxon>Bacteria</taxon>
        <taxon>Pseudomonadati</taxon>
        <taxon>Verrucomicrobiota</taxon>
        <taxon>Verrucomicrobiia</taxon>
        <taxon>Verrucomicrobiales</taxon>
        <taxon>Verrucomicrobiaceae</taxon>
        <taxon>Luteolibacter</taxon>
    </lineage>
</organism>
<evidence type="ECO:0008006" key="4">
    <source>
        <dbReference type="Google" id="ProtNLM"/>
    </source>
</evidence>
<keyword evidence="1" id="KW-0732">Signal</keyword>
<dbReference type="InterPro" id="IPR007541">
    <property type="entry name" value="Uncharacterised_BSP"/>
</dbReference>
<evidence type="ECO:0000256" key="1">
    <source>
        <dbReference type="SAM" id="SignalP"/>
    </source>
</evidence>
<dbReference type="AlphaFoldDB" id="A0A858RRM5"/>
<evidence type="ECO:0000313" key="2">
    <source>
        <dbReference type="EMBL" id="QJE98593.1"/>
    </source>
</evidence>
<name>A0A858RRM5_9BACT</name>
<dbReference type="Proteomes" id="UP000501812">
    <property type="component" value="Chromosome"/>
</dbReference>